<feature type="region of interest" description="Disordered" evidence="1">
    <location>
        <begin position="149"/>
        <end position="180"/>
    </location>
</feature>
<evidence type="ECO:0000313" key="3">
    <source>
        <dbReference type="Proteomes" id="UP001461498"/>
    </source>
</evidence>
<feature type="compositionally biased region" description="Basic and acidic residues" evidence="1">
    <location>
        <begin position="150"/>
        <end position="171"/>
    </location>
</feature>
<proteinExistence type="predicted"/>
<feature type="region of interest" description="Disordered" evidence="1">
    <location>
        <begin position="94"/>
        <end position="127"/>
    </location>
</feature>
<name>A0AAW1D5B5_9HEMI</name>
<dbReference type="Proteomes" id="UP001461498">
    <property type="component" value="Unassembled WGS sequence"/>
</dbReference>
<feature type="compositionally biased region" description="Basic residues" evidence="1">
    <location>
        <begin position="98"/>
        <end position="122"/>
    </location>
</feature>
<keyword evidence="3" id="KW-1185">Reference proteome</keyword>
<protein>
    <recommendedName>
        <fullName evidence="4">Tantalus-like domain-containing protein</fullName>
    </recommendedName>
</protein>
<sequence length="180" mass="21283">MNEILLRRPLMKMEWKCEDECVCGEELSESMLELKSADSVGRVVDSGRIQKRKPLKRRLKGKCPRNVKRQKPSTVLYLRDDSLTSSLERTLQSFELRKGKRRPYRRRRKIKRKNNTRTRKKPMRTESLDETTLIKLLNAIKSMLMRSIKSSKDSRVINKKETKKNENDKKSNMAVESEEI</sequence>
<evidence type="ECO:0000256" key="1">
    <source>
        <dbReference type="SAM" id="MobiDB-lite"/>
    </source>
</evidence>
<dbReference type="EMBL" id="JAPXFL010000006">
    <property type="protein sequence ID" value="KAK9505253.1"/>
    <property type="molecule type" value="Genomic_DNA"/>
</dbReference>
<organism evidence="2 3">
    <name type="scientific">Rhynocoris fuscipes</name>
    <dbReference type="NCBI Taxonomy" id="488301"/>
    <lineage>
        <taxon>Eukaryota</taxon>
        <taxon>Metazoa</taxon>
        <taxon>Ecdysozoa</taxon>
        <taxon>Arthropoda</taxon>
        <taxon>Hexapoda</taxon>
        <taxon>Insecta</taxon>
        <taxon>Pterygota</taxon>
        <taxon>Neoptera</taxon>
        <taxon>Paraneoptera</taxon>
        <taxon>Hemiptera</taxon>
        <taxon>Heteroptera</taxon>
        <taxon>Panheteroptera</taxon>
        <taxon>Cimicomorpha</taxon>
        <taxon>Reduviidae</taxon>
        <taxon>Harpactorinae</taxon>
        <taxon>Harpactorini</taxon>
        <taxon>Rhynocoris</taxon>
    </lineage>
</organism>
<comment type="caution">
    <text evidence="2">The sequence shown here is derived from an EMBL/GenBank/DDBJ whole genome shotgun (WGS) entry which is preliminary data.</text>
</comment>
<evidence type="ECO:0000313" key="2">
    <source>
        <dbReference type="EMBL" id="KAK9505253.1"/>
    </source>
</evidence>
<reference evidence="2 3" key="1">
    <citation type="submission" date="2022-12" db="EMBL/GenBank/DDBJ databases">
        <title>Chromosome-level genome assembly of true bugs.</title>
        <authorList>
            <person name="Ma L."/>
            <person name="Li H."/>
        </authorList>
    </citation>
    <scope>NUCLEOTIDE SEQUENCE [LARGE SCALE GENOMIC DNA]</scope>
    <source>
        <strain evidence="2">Lab_2022b</strain>
    </source>
</reference>
<accession>A0AAW1D5B5</accession>
<evidence type="ECO:0008006" key="4">
    <source>
        <dbReference type="Google" id="ProtNLM"/>
    </source>
</evidence>
<dbReference type="AlphaFoldDB" id="A0AAW1D5B5"/>
<gene>
    <name evidence="2" type="ORF">O3M35_009344</name>
</gene>